<evidence type="ECO:0000313" key="3">
    <source>
        <dbReference type="Proteomes" id="UP001476247"/>
    </source>
</evidence>
<accession>A0ABP9YHZ0</accession>
<reference evidence="2 3" key="1">
    <citation type="submission" date="2024-04" db="EMBL/GenBank/DDBJ databases">
        <title>genome sequences of Mucor flavus KT1a and Helicostylum pulchrum KT1b strains isolation_sourced from the surface of a dry-aged beef.</title>
        <authorList>
            <person name="Toyotome T."/>
            <person name="Hosono M."/>
            <person name="Torimaru M."/>
            <person name="Fukuda K."/>
            <person name="Mikami N."/>
        </authorList>
    </citation>
    <scope>NUCLEOTIDE SEQUENCE [LARGE SCALE GENOMIC DNA]</scope>
    <source>
        <strain evidence="2 3">KT1b</strain>
    </source>
</reference>
<keyword evidence="3" id="KW-1185">Reference proteome</keyword>
<feature type="transmembrane region" description="Helical" evidence="1">
    <location>
        <begin position="219"/>
        <end position="247"/>
    </location>
</feature>
<dbReference type="EMBL" id="BAABUJ010000067">
    <property type="protein sequence ID" value="GAA5806495.1"/>
    <property type="molecule type" value="Genomic_DNA"/>
</dbReference>
<comment type="caution">
    <text evidence="2">The sequence shown here is derived from an EMBL/GenBank/DDBJ whole genome shotgun (WGS) entry which is preliminary data.</text>
</comment>
<dbReference type="PANTHER" id="PTHR36424:SF1">
    <property type="entry name" value="LOW AFFINITY K(+) TRANSPORTER 1-RELATED"/>
    <property type="match status" value="1"/>
</dbReference>
<feature type="transmembrane region" description="Helical" evidence="1">
    <location>
        <begin position="94"/>
        <end position="111"/>
    </location>
</feature>
<evidence type="ECO:0000313" key="2">
    <source>
        <dbReference type="EMBL" id="GAA5806495.1"/>
    </source>
</evidence>
<dbReference type="InterPro" id="IPR031606">
    <property type="entry name" value="Kch1/2"/>
</dbReference>
<name>A0ABP9YHZ0_9FUNG</name>
<dbReference type="Pfam" id="PF16944">
    <property type="entry name" value="KCH"/>
    <property type="match status" value="1"/>
</dbReference>
<keyword evidence="1" id="KW-0472">Membrane</keyword>
<dbReference type="PANTHER" id="PTHR36424">
    <property type="entry name" value="PHEROMONE-REGULATED MEMBRANE PROTEIN 6"/>
    <property type="match status" value="1"/>
</dbReference>
<keyword evidence="1" id="KW-0812">Transmembrane</keyword>
<sequence>MSNAYKRASLILQKAKGPKWKRELVSDHKFDFMDVDSFRDRTCLLTIRYMILLCSVFISTLVYGADLWSAGILLIYDHWSLSTQPKIPFEISKWIYVGCIVISFMLLAWEVRKTRSVMDTRDISLAVTNPLAYKTYSIKSYTYFCLLQTIKNSTRWGDVIIFYVFYTLKGWKKIIIAQGPRQIIAGFTVYAMLTSALMVDGKFHFSTDWDTYGKDWPQRVALLLMSFTCILWVISAIQIFLAVLLYFPILCHIQGNLKEYCCHKIDKRIGELLEKQRKKRIREREKYANSICSKKSKKSTKKDHRFEEEIVPTLPTLPVINNNNVSPYIEKNDSQWLYQLPQQQNSFNNYYDSQPMTPLESSYSLQRNPTKYSPYNETYYLNNQHTPSHTYAQPATANEYYHAQQPYSNDIASPTLIQNSNDYYVGNNLTCTNVVSKPNTYDEVIEPTSAGTLKSSYNNYNNQTYSQNDLNSAVRKQGTATNQEVKMQDDSLFAYYKDTSTNNAPKPLQNQRYFDNTITNNTKKKDPTYSHYI</sequence>
<evidence type="ECO:0000256" key="1">
    <source>
        <dbReference type="SAM" id="Phobius"/>
    </source>
</evidence>
<gene>
    <name evidence="2" type="ORF">HPULCUR_012029</name>
</gene>
<organism evidence="2 3">
    <name type="scientific">Helicostylum pulchrum</name>
    <dbReference type="NCBI Taxonomy" id="562976"/>
    <lineage>
        <taxon>Eukaryota</taxon>
        <taxon>Fungi</taxon>
        <taxon>Fungi incertae sedis</taxon>
        <taxon>Mucoromycota</taxon>
        <taxon>Mucoromycotina</taxon>
        <taxon>Mucoromycetes</taxon>
        <taxon>Mucorales</taxon>
        <taxon>Mucorineae</taxon>
        <taxon>Mucoraceae</taxon>
        <taxon>Helicostylum</taxon>
    </lineage>
</organism>
<protein>
    <submittedName>
        <fullName evidence="2">Uncharacterized protein</fullName>
    </submittedName>
</protein>
<dbReference type="Proteomes" id="UP001476247">
    <property type="component" value="Unassembled WGS sequence"/>
</dbReference>
<proteinExistence type="predicted"/>
<keyword evidence="1" id="KW-1133">Transmembrane helix</keyword>
<feature type="transmembrane region" description="Helical" evidence="1">
    <location>
        <begin position="49"/>
        <end position="74"/>
    </location>
</feature>